<gene>
    <name evidence="1" type="ORF">FKW44_013504</name>
</gene>
<organism evidence="1 2">
    <name type="scientific">Caligus rogercresseyi</name>
    <name type="common">Sea louse</name>
    <dbReference type="NCBI Taxonomy" id="217165"/>
    <lineage>
        <taxon>Eukaryota</taxon>
        <taxon>Metazoa</taxon>
        <taxon>Ecdysozoa</taxon>
        <taxon>Arthropoda</taxon>
        <taxon>Crustacea</taxon>
        <taxon>Multicrustacea</taxon>
        <taxon>Hexanauplia</taxon>
        <taxon>Copepoda</taxon>
        <taxon>Siphonostomatoida</taxon>
        <taxon>Caligidae</taxon>
        <taxon>Caligus</taxon>
    </lineage>
</organism>
<sequence>MTSKGIFRLSYLASLLGRSLCLKLFFTLHPWITLLKSFRQVHQEARERKKIVSLLLRRNEELSSRK</sequence>
<evidence type="ECO:0000313" key="1">
    <source>
        <dbReference type="EMBL" id="QQP39697.1"/>
    </source>
</evidence>
<evidence type="ECO:0000313" key="2">
    <source>
        <dbReference type="Proteomes" id="UP000595437"/>
    </source>
</evidence>
<dbReference type="AlphaFoldDB" id="A0A7T8GXU5"/>
<name>A0A7T8GXU5_CALRO</name>
<reference evidence="2" key="1">
    <citation type="submission" date="2021-01" db="EMBL/GenBank/DDBJ databases">
        <title>Caligus Genome Assembly.</title>
        <authorList>
            <person name="Gallardo-Escarate C."/>
        </authorList>
    </citation>
    <scope>NUCLEOTIDE SEQUENCE [LARGE SCALE GENOMIC DNA]</scope>
</reference>
<proteinExistence type="predicted"/>
<keyword evidence="2" id="KW-1185">Reference proteome</keyword>
<accession>A0A7T8GXU5</accession>
<dbReference type="Proteomes" id="UP000595437">
    <property type="component" value="Chromosome 9"/>
</dbReference>
<dbReference type="EMBL" id="CP045898">
    <property type="protein sequence ID" value="QQP39697.1"/>
    <property type="molecule type" value="Genomic_DNA"/>
</dbReference>
<protein>
    <submittedName>
        <fullName evidence="1">Uncharacterized protein</fullName>
    </submittedName>
</protein>